<dbReference type="InterPro" id="IPR010987">
    <property type="entry name" value="Glutathione-S-Trfase_C-like"/>
</dbReference>
<dbReference type="CDD" id="cd03207">
    <property type="entry name" value="GST_C_8"/>
    <property type="match status" value="1"/>
</dbReference>
<sequence length="203" mass="22314">MLTLFHAPRSRSTRVVALLHELGALDDVRIQVVGIERMDGSGGHDPRNPHPEGKVPLLVDGEVQVWESAAIIQYLAERFPANDLALPPDHPERGAYLSWFAWYAGVLEPVITVDFAGLQHPLLVRTFRTKAEALGRLRAALTNRTYLVGERFTAADLLLHSAFAWMGKPGDPVIDAWVDRCMARPSAAFAIAFDNEALAAAAR</sequence>
<dbReference type="AlphaFoldDB" id="A0A5E5ABM9"/>
<dbReference type="InterPro" id="IPR036282">
    <property type="entry name" value="Glutathione-S-Trfase_C_sf"/>
</dbReference>
<dbReference type="OrthoDB" id="3828095at2"/>
<dbReference type="SUPFAM" id="SSF52833">
    <property type="entry name" value="Thioredoxin-like"/>
    <property type="match status" value="1"/>
</dbReference>
<name>A0A5E5ABM9_9BURK</name>
<feature type="domain" description="GST C-terminal" evidence="2">
    <location>
        <begin position="89"/>
        <end position="203"/>
    </location>
</feature>
<evidence type="ECO:0000259" key="1">
    <source>
        <dbReference type="PROSITE" id="PS50404"/>
    </source>
</evidence>
<dbReference type="SFLD" id="SFLDS00019">
    <property type="entry name" value="Glutathione_Transferase_(cytos"/>
    <property type="match status" value="1"/>
</dbReference>
<dbReference type="PROSITE" id="PS50405">
    <property type="entry name" value="GST_CTER"/>
    <property type="match status" value="1"/>
</dbReference>
<gene>
    <name evidence="3" type="ORF">PCA31118_03347</name>
</gene>
<dbReference type="Gene3D" id="3.40.30.10">
    <property type="entry name" value="Glutaredoxin"/>
    <property type="match status" value="1"/>
</dbReference>
<dbReference type="Gene3D" id="1.20.1050.10">
    <property type="match status" value="1"/>
</dbReference>
<protein>
    <submittedName>
        <fullName evidence="3">Glutathione S-transferase</fullName>
    </submittedName>
</protein>
<dbReference type="GO" id="GO:0016740">
    <property type="term" value="F:transferase activity"/>
    <property type="evidence" value="ECO:0007669"/>
    <property type="project" value="UniProtKB-KW"/>
</dbReference>
<dbReference type="InterPro" id="IPR004046">
    <property type="entry name" value="GST_C"/>
</dbReference>
<dbReference type="InterPro" id="IPR040079">
    <property type="entry name" value="Glutathione_S-Trfase"/>
</dbReference>
<dbReference type="Proteomes" id="UP000414136">
    <property type="component" value="Unassembled WGS sequence"/>
</dbReference>
<organism evidence="3 4">
    <name type="scientific">Pandoraea captiosa</name>
    <dbReference type="NCBI Taxonomy" id="2508302"/>
    <lineage>
        <taxon>Bacteria</taxon>
        <taxon>Pseudomonadati</taxon>
        <taxon>Pseudomonadota</taxon>
        <taxon>Betaproteobacteria</taxon>
        <taxon>Burkholderiales</taxon>
        <taxon>Burkholderiaceae</taxon>
        <taxon>Pandoraea</taxon>
    </lineage>
</organism>
<dbReference type="RefSeq" id="WP_150626247.1">
    <property type="nucleotide sequence ID" value="NZ_CABPSQ010000006.1"/>
</dbReference>
<keyword evidence="3" id="KW-0808">Transferase</keyword>
<dbReference type="PROSITE" id="PS50404">
    <property type="entry name" value="GST_NTER"/>
    <property type="match status" value="1"/>
</dbReference>
<feature type="domain" description="GST N-terminal" evidence="1">
    <location>
        <begin position="1"/>
        <end position="83"/>
    </location>
</feature>
<reference evidence="3 4" key="1">
    <citation type="submission" date="2019-08" db="EMBL/GenBank/DDBJ databases">
        <authorList>
            <person name="Peeters C."/>
        </authorList>
    </citation>
    <scope>NUCLEOTIDE SEQUENCE [LARGE SCALE GENOMIC DNA]</scope>
    <source>
        <strain evidence="3 4">LMG 31118</strain>
    </source>
</reference>
<dbReference type="InterPro" id="IPR036249">
    <property type="entry name" value="Thioredoxin-like_sf"/>
</dbReference>
<proteinExistence type="predicted"/>
<dbReference type="Pfam" id="PF00043">
    <property type="entry name" value="GST_C"/>
    <property type="match status" value="1"/>
</dbReference>
<dbReference type="SFLD" id="SFLDG00358">
    <property type="entry name" value="Main_(cytGST)"/>
    <property type="match status" value="1"/>
</dbReference>
<dbReference type="SFLD" id="SFLDG01150">
    <property type="entry name" value="Main.1:_Beta-like"/>
    <property type="match status" value="1"/>
</dbReference>
<dbReference type="CDD" id="cd03046">
    <property type="entry name" value="GST_N_GTT1_like"/>
    <property type="match status" value="1"/>
</dbReference>
<evidence type="ECO:0000259" key="2">
    <source>
        <dbReference type="PROSITE" id="PS50405"/>
    </source>
</evidence>
<dbReference type="EMBL" id="CABPSQ010000006">
    <property type="protein sequence ID" value="VVE69913.1"/>
    <property type="molecule type" value="Genomic_DNA"/>
</dbReference>
<dbReference type="InterPro" id="IPR004045">
    <property type="entry name" value="Glutathione_S-Trfase_N"/>
</dbReference>
<dbReference type="Pfam" id="PF13417">
    <property type="entry name" value="GST_N_3"/>
    <property type="match status" value="1"/>
</dbReference>
<evidence type="ECO:0000313" key="3">
    <source>
        <dbReference type="EMBL" id="VVE69913.1"/>
    </source>
</evidence>
<keyword evidence="4" id="KW-1185">Reference proteome</keyword>
<evidence type="ECO:0000313" key="4">
    <source>
        <dbReference type="Proteomes" id="UP000414136"/>
    </source>
</evidence>
<dbReference type="PANTHER" id="PTHR44051:SF8">
    <property type="entry name" value="GLUTATHIONE S-TRANSFERASE GSTA"/>
    <property type="match status" value="1"/>
</dbReference>
<dbReference type="SUPFAM" id="SSF47616">
    <property type="entry name" value="GST C-terminal domain-like"/>
    <property type="match status" value="1"/>
</dbReference>
<accession>A0A5E5ABM9</accession>
<dbReference type="PANTHER" id="PTHR44051">
    <property type="entry name" value="GLUTATHIONE S-TRANSFERASE-RELATED"/>
    <property type="match status" value="1"/>
</dbReference>